<reference evidence="6 7" key="1">
    <citation type="submission" date="2019-07" db="EMBL/GenBank/DDBJ databases">
        <title>Sphingomonas alkalisoli sp. nov., isolated from rhizosphere soil of Suaedae salsa.</title>
        <authorList>
            <person name="Zhang H."/>
            <person name="Xu L."/>
            <person name="Zhang J.-X."/>
            <person name="Sun J.-Q."/>
        </authorList>
    </citation>
    <scope>NUCLEOTIDE SEQUENCE [LARGE SCALE GENOMIC DNA]</scope>
    <source>
        <strain evidence="6 7">XS-10</strain>
    </source>
</reference>
<dbReference type="Pfam" id="PF07690">
    <property type="entry name" value="MFS_1"/>
    <property type="match status" value="1"/>
</dbReference>
<feature type="transmembrane region" description="Helical" evidence="4">
    <location>
        <begin position="314"/>
        <end position="331"/>
    </location>
</feature>
<dbReference type="InterPro" id="IPR052528">
    <property type="entry name" value="Sugar_transport-like"/>
</dbReference>
<feature type="transmembrane region" description="Helical" evidence="4">
    <location>
        <begin position="400"/>
        <end position="420"/>
    </location>
</feature>
<gene>
    <name evidence="6" type="ORF">FPZ54_15975</name>
</gene>
<dbReference type="EMBL" id="CP042239">
    <property type="protein sequence ID" value="QDX27356.1"/>
    <property type="molecule type" value="Genomic_DNA"/>
</dbReference>
<evidence type="ECO:0000313" key="6">
    <source>
        <dbReference type="EMBL" id="QDX27356.1"/>
    </source>
</evidence>
<dbReference type="InterPro" id="IPR020846">
    <property type="entry name" value="MFS_dom"/>
</dbReference>
<keyword evidence="7" id="KW-1185">Reference proteome</keyword>
<feature type="transmembrane region" description="Helical" evidence="4">
    <location>
        <begin position="374"/>
        <end position="394"/>
    </location>
</feature>
<proteinExistence type="predicted"/>
<feature type="transmembrane region" description="Helical" evidence="4">
    <location>
        <begin position="284"/>
        <end position="302"/>
    </location>
</feature>
<sequence length="430" mass="45948">MSADSGDADKVRSPAPEVAYAAFVETNLKRNYRAHFADGMLSFTGFRLVSTPTFTPAFLLALTGSPTMVGVGISLLQAGAMLSPVFVAAAIDHRRRILPAALWIGLFMRLAILALALAGWLLSGSAAIFVSFAALILLGLGMGGQRVAFQTLLGKVIPIDRRGRLQGWRNFCGGVVAALLSIAAGRWLLGATPTSHDYAEIFLFTFALSSTGLLIIAMTMREPEAPTVRPRLGYRALLRDLPVHFADLRFRRFSIVVACSAIARAASPFYILHAGQVVGMDGQAIGMLALCFTGAETLFNLFWGRTGDLRGYRATFLLALLLGIVATLLLALSRDWIWTYLAFAGLGACYSGLSLSQQTMVLELGPRETLAMRLGLSSSIDGIVSSLGPGLAGLTALWCGYAPLFVVSASLFALALFPLARLGGVERPRR</sequence>
<evidence type="ECO:0000256" key="2">
    <source>
        <dbReference type="ARBA" id="ARBA00022989"/>
    </source>
</evidence>
<evidence type="ECO:0000313" key="7">
    <source>
        <dbReference type="Proteomes" id="UP000318055"/>
    </source>
</evidence>
<feature type="transmembrane region" description="Helical" evidence="4">
    <location>
        <begin position="39"/>
        <end position="62"/>
    </location>
</feature>
<dbReference type="PANTHER" id="PTHR23526">
    <property type="entry name" value="INTEGRAL MEMBRANE TRANSPORT PROTEIN-RELATED"/>
    <property type="match status" value="1"/>
</dbReference>
<evidence type="ECO:0000256" key="1">
    <source>
        <dbReference type="ARBA" id="ARBA00022692"/>
    </source>
</evidence>
<dbReference type="RefSeq" id="WP_145848819.1">
    <property type="nucleotide sequence ID" value="NZ_CP042239.1"/>
</dbReference>
<dbReference type="PANTHER" id="PTHR23526:SF1">
    <property type="entry name" value="MAJOR FACILITATOR SUPERFAMILY MFS_1"/>
    <property type="match status" value="1"/>
</dbReference>
<keyword evidence="1 4" id="KW-0812">Transmembrane</keyword>
<feature type="transmembrane region" description="Helical" evidence="4">
    <location>
        <begin position="128"/>
        <end position="149"/>
    </location>
</feature>
<dbReference type="InterPro" id="IPR011701">
    <property type="entry name" value="MFS"/>
</dbReference>
<evidence type="ECO:0000259" key="5">
    <source>
        <dbReference type="PROSITE" id="PS50850"/>
    </source>
</evidence>
<organism evidence="6 7">
    <name type="scientific">Sphingomonas suaedae</name>
    <dbReference type="NCBI Taxonomy" id="2599297"/>
    <lineage>
        <taxon>Bacteria</taxon>
        <taxon>Pseudomonadati</taxon>
        <taxon>Pseudomonadota</taxon>
        <taxon>Alphaproteobacteria</taxon>
        <taxon>Sphingomonadales</taxon>
        <taxon>Sphingomonadaceae</taxon>
        <taxon>Sphingomonas</taxon>
    </lineage>
</organism>
<keyword evidence="2 4" id="KW-1133">Transmembrane helix</keyword>
<evidence type="ECO:0000256" key="4">
    <source>
        <dbReference type="SAM" id="Phobius"/>
    </source>
</evidence>
<dbReference type="SUPFAM" id="SSF103473">
    <property type="entry name" value="MFS general substrate transporter"/>
    <property type="match status" value="1"/>
</dbReference>
<feature type="transmembrane region" description="Helical" evidence="4">
    <location>
        <begin position="337"/>
        <end position="353"/>
    </location>
</feature>
<dbReference type="InterPro" id="IPR036259">
    <property type="entry name" value="MFS_trans_sf"/>
</dbReference>
<dbReference type="AlphaFoldDB" id="A0A518RIR1"/>
<keyword evidence="3 4" id="KW-0472">Membrane</keyword>
<dbReference type="PROSITE" id="PS50850">
    <property type="entry name" value="MFS"/>
    <property type="match status" value="1"/>
</dbReference>
<name>A0A518RIR1_9SPHN</name>
<feature type="transmembrane region" description="Helical" evidence="4">
    <location>
        <begin position="201"/>
        <end position="220"/>
    </location>
</feature>
<feature type="transmembrane region" description="Helical" evidence="4">
    <location>
        <begin position="68"/>
        <end position="89"/>
    </location>
</feature>
<dbReference type="GO" id="GO:0022857">
    <property type="term" value="F:transmembrane transporter activity"/>
    <property type="evidence" value="ECO:0007669"/>
    <property type="project" value="InterPro"/>
</dbReference>
<feature type="transmembrane region" description="Helical" evidence="4">
    <location>
        <begin position="170"/>
        <end position="189"/>
    </location>
</feature>
<dbReference type="KEGG" id="ssua:FPZ54_15975"/>
<evidence type="ECO:0000256" key="3">
    <source>
        <dbReference type="ARBA" id="ARBA00023136"/>
    </source>
</evidence>
<accession>A0A518RIR1</accession>
<feature type="transmembrane region" description="Helical" evidence="4">
    <location>
        <begin position="253"/>
        <end position="272"/>
    </location>
</feature>
<protein>
    <submittedName>
        <fullName evidence="6">MFS transporter</fullName>
    </submittedName>
</protein>
<dbReference type="Proteomes" id="UP000318055">
    <property type="component" value="Chromosome"/>
</dbReference>
<dbReference type="OrthoDB" id="7398800at2"/>
<feature type="transmembrane region" description="Helical" evidence="4">
    <location>
        <begin position="101"/>
        <end position="122"/>
    </location>
</feature>
<dbReference type="Gene3D" id="1.20.1250.20">
    <property type="entry name" value="MFS general substrate transporter like domains"/>
    <property type="match status" value="2"/>
</dbReference>
<feature type="domain" description="Major facilitator superfamily (MFS) profile" evidence="5">
    <location>
        <begin position="31"/>
        <end position="427"/>
    </location>
</feature>